<feature type="compositionally biased region" description="Basic and acidic residues" evidence="2">
    <location>
        <begin position="96"/>
        <end position="119"/>
    </location>
</feature>
<dbReference type="Pfam" id="PF11414">
    <property type="entry name" value="Suppressor_APC"/>
    <property type="match status" value="1"/>
</dbReference>
<evidence type="ECO:0000256" key="1">
    <source>
        <dbReference type="SAM" id="Coils"/>
    </source>
</evidence>
<feature type="coiled-coil region" evidence="1">
    <location>
        <begin position="484"/>
        <end position="525"/>
    </location>
</feature>
<reference evidence="5" key="1">
    <citation type="submission" date="2025-08" db="UniProtKB">
        <authorList>
            <consortium name="RefSeq"/>
        </authorList>
    </citation>
    <scope>IDENTIFICATION</scope>
</reference>
<feature type="region of interest" description="Disordered" evidence="2">
    <location>
        <begin position="209"/>
        <end position="325"/>
    </location>
</feature>
<organism evidence="4 5">
    <name type="scientific">Aplysia californica</name>
    <name type="common">California sea hare</name>
    <dbReference type="NCBI Taxonomy" id="6500"/>
    <lineage>
        <taxon>Eukaryota</taxon>
        <taxon>Metazoa</taxon>
        <taxon>Spiralia</taxon>
        <taxon>Lophotrochozoa</taxon>
        <taxon>Mollusca</taxon>
        <taxon>Gastropoda</taxon>
        <taxon>Heterobranchia</taxon>
        <taxon>Euthyneura</taxon>
        <taxon>Tectipleura</taxon>
        <taxon>Aplysiida</taxon>
        <taxon>Aplysioidea</taxon>
        <taxon>Aplysiidae</taxon>
        <taxon>Aplysia</taxon>
    </lineage>
</organism>
<keyword evidence="1" id="KW-0175">Coiled coil</keyword>
<evidence type="ECO:0000313" key="5">
    <source>
        <dbReference type="RefSeq" id="XP_005088869.1"/>
    </source>
</evidence>
<evidence type="ECO:0000256" key="2">
    <source>
        <dbReference type="SAM" id="MobiDB-lite"/>
    </source>
</evidence>
<feature type="region of interest" description="Disordered" evidence="2">
    <location>
        <begin position="339"/>
        <end position="369"/>
    </location>
</feature>
<dbReference type="RefSeq" id="XP_005088869.1">
    <property type="nucleotide sequence ID" value="XM_005088812.3"/>
</dbReference>
<accession>A0ABM0J9Z8</accession>
<proteinExistence type="predicted"/>
<evidence type="ECO:0000259" key="3">
    <source>
        <dbReference type="Pfam" id="PF25825"/>
    </source>
</evidence>
<dbReference type="InterPro" id="IPR057953">
    <property type="entry name" value="SAPC2_N"/>
</dbReference>
<dbReference type="Proteomes" id="UP000694888">
    <property type="component" value="Unplaced"/>
</dbReference>
<feature type="compositionally biased region" description="Polar residues" evidence="2">
    <location>
        <begin position="120"/>
        <end position="158"/>
    </location>
</feature>
<dbReference type="PANTHER" id="PTHR14907:SF2">
    <property type="entry name" value="SUPPRESSOR APC DOMAIN-CONTAINING PROTEIN 2"/>
    <property type="match status" value="1"/>
</dbReference>
<dbReference type="PANTHER" id="PTHR14907">
    <property type="entry name" value="FI14130P"/>
    <property type="match status" value="1"/>
</dbReference>
<evidence type="ECO:0000313" key="4">
    <source>
        <dbReference type="Proteomes" id="UP000694888"/>
    </source>
</evidence>
<dbReference type="GeneID" id="101855452"/>
<keyword evidence="4" id="KW-1185">Reference proteome</keyword>
<feature type="region of interest" description="Disordered" evidence="2">
    <location>
        <begin position="96"/>
        <end position="196"/>
    </location>
</feature>
<feature type="compositionally biased region" description="Low complexity" evidence="2">
    <location>
        <begin position="224"/>
        <end position="238"/>
    </location>
</feature>
<feature type="compositionally biased region" description="Polar residues" evidence="2">
    <location>
        <begin position="168"/>
        <end position="189"/>
    </location>
</feature>
<protein>
    <submittedName>
        <fullName evidence="5">Uncharacterized protein LOC101855452</fullName>
    </submittedName>
</protein>
<name>A0ABM0J9Z8_APLCA</name>
<dbReference type="Pfam" id="PF25825">
    <property type="entry name" value="SAPC2_N"/>
    <property type="match status" value="1"/>
</dbReference>
<feature type="compositionally biased region" description="Basic and acidic residues" evidence="2">
    <location>
        <begin position="300"/>
        <end position="325"/>
    </location>
</feature>
<feature type="compositionally biased region" description="Basic residues" evidence="2">
    <location>
        <begin position="360"/>
        <end position="369"/>
    </location>
</feature>
<gene>
    <name evidence="5" type="primary">LOC101855452</name>
</gene>
<feature type="domain" description="Suppressor APC" evidence="3">
    <location>
        <begin position="3"/>
        <end position="81"/>
    </location>
</feature>
<sequence>MDGLPRQFLSSLRILFDILDENRTGFVRLCDIESRWSDDGVRGLPPGVVDGLRKVTPPNGFLSFDRFVAGLKLVLATKRKESNEFNIEGRKPFVSKENRLHSFDNQRERGPVKQDDNKNNRINSEVRLTSNNKPTSNARDQRSIQNHQGPNNSVNTVGSRPAERRYNESSNRQTNEGNRKSPQFPSAPSSGGPVKARENTFNAFAIKPDVSSYPNTVGSHLGPSSGNSFRRSGNSNSGAAHQEKPPAVPPRSDRLKSQGQGNVNSIKKSLSGPDLYSRSPPAVPPRERQSNTRILNDLKNWQKEWTESRKPGQDSHEYNIYRPDKNSEDTIYANIQQFQNKSEEQRSTAPPAQSGPLKATVRRHGSGRRHTLADGIDQNMLKRMKQLEEETSILRAGLAMVDSARDWYKKQLSAVSDKQAMLGKVSYNDNSVEAYQERMNFQRARIAEVNQHLRLLVESSEKGFPLHMNLAVSTGRPPNADSGLRALTEHNRRLMEELSQNRDQMAQLEQEKASLVRELFESRAKHQMPNYDDTTFM</sequence>
<feature type="compositionally biased region" description="Polar residues" evidence="2">
    <location>
        <begin position="257"/>
        <end position="268"/>
    </location>
</feature>
<dbReference type="InterPro" id="IPR026828">
    <property type="entry name" value="SAPC2_1/2"/>
</dbReference>